<feature type="domain" description="CxC2-like cysteine cluster KDZ transposase-associated" evidence="2">
    <location>
        <begin position="273"/>
        <end position="351"/>
    </location>
</feature>
<proteinExistence type="predicted"/>
<evidence type="ECO:0000313" key="3">
    <source>
        <dbReference type="EMBL" id="KAG5170428.1"/>
    </source>
</evidence>
<sequence>MPSQRTSSTRKAKKKALYEDDANAADAVTYKHQTRTTRAGKVVSELVKVSLSTSDRPRRKNPGEPEVPNVDENASQEFNGDNYGAPESPHGEDVVPKICKTQRDYINQYVSRVDDLLGALLSREAPNIPDNSERPICSSCNNDLIAINYLEGIEEEKDKEEQIQLHQLTWKQAPVGDFLTGHAEDIDIQMDSPEDDPTHIHEGPTDDEFEEYLDKCRENPSLLDDFHDCDDETEVGEAEDDVQDMPYYLRPHFGNKNKVTPTATPKTDGLNNAYVRAIHTNGVHHLAMVYCVCHGAQQLPQDLIASRLLPTSFHRIRTVFSAQLLDYFRLSNLELKASAYQFYSLIRRMTNPLSPSSVVDLYNEFRRMSRLWRWMKKLKWAGFAGHNGKTALSVGKGELGIFCPACPQPGINLPDNWREDPNRWVYKRVFVADGNFKADHVRSEKPSRDVWLSEGSGMIPDRTEYHAFLKSAIEALTGAPCENTFRAIQNSLLSKSSCDVTGIVGIACARHGCYAPNAIVDLFKGEQQKNVDFAFLAALASTGVHPDQGTMVIYDIVCQYIIWLLKRIKHHLPEGLKIDRAIGMFHVHAHKDECFFRYAPTFIPGAACVCGEILESLWADLNAISPAARTATLAHRAEILDDHACDSNHKKALNLTRYLCRRYLEADETRDKYRICFANLNSAVDPEAVKLWMKQIEHVEKNRLEDPKLMDIYTAKRPGSVPVNTSTMIEEKQLDIRMRARRLVNHDRLPDCVKLQKLRESLKTLMVQLAKLQSKAGVIATGRQDIEISDQILIDWEDEEDVLAPGSGPTINEDIDLQPICLPSNGSADAMYASDELKARISQARGHLNQIRELIAERSFQFKEVVQKGPRKGVRTRGQTAVKELKDQISLHAQAYSHCRSRIVKLGADDEILRELRILTKDDIKSSTAILNPNLPGSTKFRLSWIWYSVHQRFGPRWALDPTATPDSDPNALSEDADPATVLEFKRVHWLRARALYHRWNEEATLVRYEMQWTVAYFMHQSKKWVKYVESGPTLSAGAIAYAYRKSDSWRSLAMAGDQLFKCINPLYKPL</sequence>
<protein>
    <recommendedName>
        <fullName evidence="2">CxC2-like cysteine cluster KDZ transposase-associated domain-containing protein</fullName>
    </recommendedName>
</protein>
<dbReference type="OrthoDB" id="3214502at2759"/>
<reference evidence="3" key="1">
    <citation type="submission" date="2021-02" db="EMBL/GenBank/DDBJ databases">
        <title>Psilocybe cubensis genome.</title>
        <authorList>
            <person name="Mckernan K.J."/>
            <person name="Crawford S."/>
            <person name="Trippe A."/>
            <person name="Kane L.T."/>
            <person name="Mclaughlin S."/>
        </authorList>
    </citation>
    <scope>NUCLEOTIDE SEQUENCE [LARGE SCALE GENOMIC DNA]</scope>
    <source>
        <strain evidence="3">MGC-MH-2018</strain>
    </source>
</reference>
<organism evidence="3">
    <name type="scientific">Psilocybe cubensis</name>
    <name type="common">Psychedelic mushroom</name>
    <name type="synonym">Stropharia cubensis</name>
    <dbReference type="NCBI Taxonomy" id="181762"/>
    <lineage>
        <taxon>Eukaryota</taxon>
        <taxon>Fungi</taxon>
        <taxon>Dikarya</taxon>
        <taxon>Basidiomycota</taxon>
        <taxon>Agaricomycotina</taxon>
        <taxon>Agaricomycetes</taxon>
        <taxon>Agaricomycetidae</taxon>
        <taxon>Agaricales</taxon>
        <taxon>Agaricineae</taxon>
        <taxon>Strophariaceae</taxon>
        <taxon>Psilocybe</taxon>
    </lineage>
</organism>
<feature type="region of interest" description="Disordered" evidence="1">
    <location>
        <begin position="49"/>
        <end position="94"/>
    </location>
</feature>
<dbReference type="Pfam" id="PF18803">
    <property type="entry name" value="CxC2"/>
    <property type="match status" value="1"/>
</dbReference>
<feature type="region of interest" description="Disordered" evidence="1">
    <location>
        <begin position="1"/>
        <end position="23"/>
    </location>
</feature>
<evidence type="ECO:0000259" key="2">
    <source>
        <dbReference type="Pfam" id="PF18803"/>
    </source>
</evidence>
<evidence type="ECO:0000256" key="1">
    <source>
        <dbReference type="SAM" id="MobiDB-lite"/>
    </source>
</evidence>
<dbReference type="InterPro" id="IPR040521">
    <property type="entry name" value="KDZ"/>
</dbReference>
<comment type="caution">
    <text evidence="3">The sequence shown here is derived from an EMBL/GenBank/DDBJ whole genome shotgun (WGS) entry which is preliminary data.</text>
</comment>
<dbReference type="PANTHER" id="PTHR33096">
    <property type="entry name" value="CXC2 DOMAIN-CONTAINING PROTEIN"/>
    <property type="match status" value="1"/>
</dbReference>
<dbReference type="PANTHER" id="PTHR33096:SF1">
    <property type="entry name" value="CXC1-LIKE CYSTEINE CLUSTER ASSOCIATED WITH KDZ TRANSPOSASES DOMAIN-CONTAINING PROTEIN"/>
    <property type="match status" value="1"/>
</dbReference>
<gene>
    <name evidence="3" type="ORF">JR316_004817</name>
</gene>
<name>A0A8H7Y3C6_PSICU</name>
<dbReference type="Pfam" id="PF18758">
    <property type="entry name" value="KDZ"/>
    <property type="match status" value="1"/>
</dbReference>
<dbReference type="AlphaFoldDB" id="A0A8H7Y3C6"/>
<dbReference type="InterPro" id="IPR041457">
    <property type="entry name" value="CxC2_KDZ-assoc"/>
</dbReference>
<accession>A0A8H7Y3C6</accession>
<dbReference type="EMBL" id="JAFIQS010000004">
    <property type="protein sequence ID" value="KAG5170428.1"/>
    <property type="molecule type" value="Genomic_DNA"/>
</dbReference>